<dbReference type="EMBL" id="GBRH01218581">
    <property type="protein sequence ID" value="JAD79314.1"/>
    <property type="molecule type" value="Transcribed_RNA"/>
</dbReference>
<evidence type="ECO:0000256" key="1">
    <source>
        <dbReference type="SAM" id="SignalP"/>
    </source>
</evidence>
<protein>
    <submittedName>
        <fullName evidence="2">Uncharacterized protein</fullName>
    </submittedName>
</protein>
<feature type="signal peptide" evidence="1">
    <location>
        <begin position="1"/>
        <end position="18"/>
    </location>
</feature>
<reference evidence="2" key="2">
    <citation type="journal article" date="2015" name="Data Brief">
        <title>Shoot transcriptome of the giant reed, Arundo donax.</title>
        <authorList>
            <person name="Barrero R.A."/>
            <person name="Guerrero F.D."/>
            <person name="Moolhuijzen P."/>
            <person name="Goolsby J.A."/>
            <person name="Tidwell J."/>
            <person name="Bellgard S.E."/>
            <person name="Bellgard M.I."/>
        </authorList>
    </citation>
    <scope>NUCLEOTIDE SEQUENCE</scope>
    <source>
        <tissue evidence="2">Shoot tissue taken approximately 20 cm above the soil surface</tissue>
    </source>
</reference>
<organism evidence="2">
    <name type="scientific">Arundo donax</name>
    <name type="common">Giant reed</name>
    <name type="synonym">Donax arundinaceus</name>
    <dbReference type="NCBI Taxonomy" id="35708"/>
    <lineage>
        <taxon>Eukaryota</taxon>
        <taxon>Viridiplantae</taxon>
        <taxon>Streptophyta</taxon>
        <taxon>Embryophyta</taxon>
        <taxon>Tracheophyta</taxon>
        <taxon>Spermatophyta</taxon>
        <taxon>Magnoliopsida</taxon>
        <taxon>Liliopsida</taxon>
        <taxon>Poales</taxon>
        <taxon>Poaceae</taxon>
        <taxon>PACMAD clade</taxon>
        <taxon>Arundinoideae</taxon>
        <taxon>Arundineae</taxon>
        <taxon>Arundo</taxon>
    </lineage>
</organism>
<feature type="chain" id="PRO_5002043310" evidence="1">
    <location>
        <begin position="19"/>
        <end position="53"/>
    </location>
</feature>
<name>A0A0A9CSK7_ARUDO</name>
<sequence>MACQVYFCFLGALYLTNLLERYGCQMELLSWMVVCSQQLLTEALEVAGVSGIL</sequence>
<accession>A0A0A9CSK7</accession>
<dbReference type="AlphaFoldDB" id="A0A0A9CSK7"/>
<reference evidence="2" key="1">
    <citation type="submission" date="2014-09" db="EMBL/GenBank/DDBJ databases">
        <authorList>
            <person name="Magalhaes I.L.F."/>
            <person name="Oliveira U."/>
            <person name="Santos F.R."/>
            <person name="Vidigal T.H.D.A."/>
            <person name="Brescovit A.D."/>
            <person name="Santos A.J."/>
        </authorList>
    </citation>
    <scope>NUCLEOTIDE SEQUENCE</scope>
    <source>
        <tissue evidence="2">Shoot tissue taken approximately 20 cm above the soil surface</tissue>
    </source>
</reference>
<proteinExistence type="predicted"/>
<evidence type="ECO:0000313" key="2">
    <source>
        <dbReference type="EMBL" id="JAD79314.1"/>
    </source>
</evidence>
<keyword evidence="1" id="KW-0732">Signal</keyword>